<name>A0AAD9IPD3_PROWI</name>
<keyword evidence="2" id="KW-0963">Cytoplasm</keyword>
<dbReference type="GO" id="GO:0051082">
    <property type="term" value="F:unfolded protein binding"/>
    <property type="evidence" value="ECO:0007669"/>
    <property type="project" value="TreeGrafter"/>
</dbReference>
<organism evidence="5 6">
    <name type="scientific">Prototheca wickerhamii</name>
    <dbReference type="NCBI Taxonomy" id="3111"/>
    <lineage>
        <taxon>Eukaryota</taxon>
        <taxon>Viridiplantae</taxon>
        <taxon>Chlorophyta</taxon>
        <taxon>core chlorophytes</taxon>
        <taxon>Trebouxiophyceae</taxon>
        <taxon>Chlorellales</taxon>
        <taxon>Chlorellaceae</taxon>
        <taxon>Prototheca</taxon>
    </lineage>
</organism>
<sequence length="509" mass="57177">MRALNEPDLTRKVEKVSGATLSEAAFQVIKRAGKGGAPESANYHDRYFDWLTLGLPMAEARLERSQIYGAANCFLQAAEDGAAGVRAVLASGGAGPALARAYRCLGAGLLAAPKHPDRRPKEAAVALLKALDQDPDCEESKRLLEEAVQELTKEAYDEDVFEQGSDADGNLRHPETLGFVDRPRQGGTIYRVELAMAFARVTTKDLTAAVRQALRKAVAEELGLPLPRVTFGRVSNPSPASGGFLVVRMEVAPGPDKGLVARLRRFPGADAPLLEAVPYASYRLVRSDGSEPDRTDKHPFCMSRVYYDSSEKPEEVWAEMADGSCRWRQTGSEIKVCCLRVPTGFRARDLAVTFEPYFLRVSHKGTGEIFLEGALERGIVPEDCVWTLGDGTGEEGTMLYLQKMNLEVLQKQVHWMHSEMWWPRLFRHHPEIAWDDYEKDYSDLPEQVLAKHRITEAIKEEERLLEAAEKSEREVLQERDDLRKRTRQERIHHLRTGKFVPWVELQREP</sequence>
<accession>A0AAD9IPD3</accession>
<evidence type="ECO:0000259" key="4">
    <source>
        <dbReference type="PROSITE" id="PS51203"/>
    </source>
</evidence>
<dbReference type="InterPro" id="IPR007052">
    <property type="entry name" value="CS_dom"/>
</dbReference>
<keyword evidence="6" id="KW-1185">Reference proteome</keyword>
<dbReference type="Gene3D" id="2.60.40.790">
    <property type="match status" value="1"/>
</dbReference>
<dbReference type="PANTHER" id="PTHR12356:SF3">
    <property type="entry name" value="NUCLEAR MIGRATION PROTEIN NUDC"/>
    <property type="match status" value="1"/>
</dbReference>
<protein>
    <recommendedName>
        <fullName evidence="4">CS domain-containing protein</fullName>
    </recommendedName>
</protein>
<dbReference type="PANTHER" id="PTHR12356">
    <property type="entry name" value="NUCLEAR MOVEMENT PROTEIN NUDC"/>
    <property type="match status" value="1"/>
</dbReference>
<dbReference type="CDD" id="cd06467">
    <property type="entry name" value="p23_NUDC_like"/>
    <property type="match status" value="1"/>
</dbReference>
<dbReference type="SUPFAM" id="SSF49764">
    <property type="entry name" value="HSP20-like chaperones"/>
    <property type="match status" value="1"/>
</dbReference>
<dbReference type="Pfam" id="PF04969">
    <property type="entry name" value="CS"/>
    <property type="match status" value="1"/>
</dbReference>
<evidence type="ECO:0000313" key="6">
    <source>
        <dbReference type="Proteomes" id="UP001255856"/>
    </source>
</evidence>
<dbReference type="InterPro" id="IPR008978">
    <property type="entry name" value="HSP20-like_chaperone"/>
</dbReference>
<dbReference type="PROSITE" id="PS51203">
    <property type="entry name" value="CS"/>
    <property type="match status" value="1"/>
</dbReference>
<feature type="coiled-coil region" evidence="3">
    <location>
        <begin position="451"/>
        <end position="485"/>
    </location>
</feature>
<feature type="domain" description="CS" evidence="4">
    <location>
        <begin position="320"/>
        <end position="426"/>
    </location>
</feature>
<dbReference type="GO" id="GO:0005737">
    <property type="term" value="C:cytoplasm"/>
    <property type="evidence" value="ECO:0007669"/>
    <property type="project" value="UniProtKB-SubCell"/>
</dbReference>
<dbReference type="GO" id="GO:0006457">
    <property type="term" value="P:protein folding"/>
    <property type="evidence" value="ECO:0007669"/>
    <property type="project" value="TreeGrafter"/>
</dbReference>
<comment type="caution">
    <text evidence="5">The sequence shown here is derived from an EMBL/GenBank/DDBJ whole genome shotgun (WGS) entry which is preliminary data.</text>
</comment>
<dbReference type="EMBL" id="JASFZW010000002">
    <property type="protein sequence ID" value="KAK2080052.1"/>
    <property type="molecule type" value="Genomic_DNA"/>
</dbReference>
<reference evidence="5" key="1">
    <citation type="submission" date="2021-01" db="EMBL/GenBank/DDBJ databases">
        <authorList>
            <person name="Eckstrom K.M.E."/>
        </authorList>
    </citation>
    <scope>NUCLEOTIDE SEQUENCE</scope>
    <source>
        <strain evidence="5">UVCC 0001</strain>
    </source>
</reference>
<dbReference type="AlphaFoldDB" id="A0AAD9IPD3"/>
<dbReference type="Proteomes" id="UP001255856">
    <property type="component" value="Unassembled WGS sequence"/>
</dbReference>
<keyword evidence="3" id="KW-0175">Coiled coil</keyword>
<dbReference type="InterPro" id="IPR037898">
    <property type="entry name" value="NudC_fam"/>
</dbReference>
<gene>
    <name evidence="5" type="ORF">QBZ16_002448</name>
</gene>
<evidence type="ECO:0000256" key="2">
    <source>
        <dbReference type="ARBA" id="ARBA00022490"/>
    </source>
</evidence>
<evidence type="ECO:0000313" key="5">
    <source>
        <dbReference type="EMBL" id="KAK2080052.1"/>
    </source>
</evidence>
<evidence type="ECO:0000256" key="3">
    <source>
        <dbReference type="SAM" id="Coils"/>
    </source>
</evidence>
<comment type="subcellular location">
    <subcellularLocation>
        <location evidence="1">Cytoplasm</location>
    </subcellularLocation>
</comment>
<evidence type="ECO:0000256" key="1">
    <source>
        <dbReference type="ARBA" id="ARBA00004496"/>
    </source>
</evidence>
<proteinExistence type="predicted"/>